<reference evidence="2 3" key="1">
    <citation type="submission" date="2018-04" db="EMBL/GenBank/DDBJ databases">
        <title>The genome of golden apple snail Pomacea canaliculata provides insight into stress tolerance and invasive adaptation.</title>
        <authorList>
            <person name="Liu C."/>
            <person name="Liu B."/>
            <person name="Ren Y."/>
            <person name="Zhang Y."/>
            <person name="Wang H."/>
            <person name="Li S."/>
            <person name="Jiang F."/>
            <person name="Yin L."/>
            <person name="Zhang G."/>
            <person name="Qian W."/>
            <person name="Fan W."/>
        </authorList>
    </citation>
    <scope>NUCLEOTIDE SEQUENCE [LARGE SCALE GENOMIC DNA]</scope>
    <source>
        <strain evidence="2">SZHN2017</strain>
        <tissue evidence="2">Muscle</tissue>
    </source>
</reference>
<dbReference type="AlphaFoldDB" id="A0A2T7PUG9"/>
<feature type="region of interest" description="Disordered" evidence="1">
    <location>
        <begin position="29"/>
        <end position="61"/>
    </location>
</feature>
<organism evidence="2 3">
    <name type="scientific">Pomacea canaliculata</name>
    <name type="common">Golden apple snail</name>
    <dbReference type="NCBI Taxonomy" id="400727"/>
    <lineage>
        <taxon>Eukaryota</taxon>
        <taxon>Metazoa</taxon>
        <taxon>Spiralia</taxon>
        <taxon>Lophotrochozoa</taxon>
        <taxon>Mollusca</taxon>
        <taxon>Gastropoda</taxon>
        <taxon>Caenogastropoda</taxon>
        <taxon>Architaenioglossa</taxon>
        <taxon>Ampullarioidea</taxon>
        <taxon>Ampullariidae</taxon>
        <taxon>Pomacea</taxon>
    </lineage>
</organism>
<dbReference type="Proteomes" id="UP000245119">
    <property type="component" value="Linkage Group LG2"/>
</dbReference>
<dbReference type="EMBL" id="PZQS01000002">
    <property type="protein sequence ID" value="PVD37040.1"/>
    <property type="molecule type" value="Genomic_DNA"/>
</dbReference>
<feature type="compositionally biased region" description="Basic and acidic residues" evidence="1">
    <location>
        <begin position="52"/>
        <end position="61"/>
    </location>
</feature>
<proteinExistence type="predicted"/>
<protein>
    <submittedName>
        <fullName evidence="2">Uncharacterized protein</fullName>
    </submittedName>
</protein>
<gene>
    <name evidence="2" type="ORF">C0Q70_04033</name>
</gene>
<name>A0A2T7PUG9_POMCA</name>
<comment type="caution">
    <text evidence="2">The sequence shown here is derived from an EMBL/GenBank/DDBJ whole genome shotgun (WGS) entry which is preliminary data.</text>
</comment>
<evidence type="ECO:0000256" key="1">
    <source>
        <dbReference type="SAM" id="MobiDB-lite"/>
    </source>
</evidence>
<sequence>MSAFAVSSPKTVSGDRMVTLFTKRDHSFLTPVSTPGQGRSYEKEGKIKHKPLKAESGQDKR</sequence>
<evidence type="ECO:0000313" key="2">
    <source>
        <dbReference type="EMBL" id="PVD37040.1"/>
    </source>
</evidence>
<accession>A0A2T7PUG9</accession>
<keyword evidence="3" id="KW-1185">Reference proteome</keyword>
<evidence type="ECO:0000313" key="3">
    <source>
        <dbReference type="Proteomes" id="UP000245119"/>
    </source>
</evidence>